<dbReference type="EMBL" id="OP429141">
    <property type="protein sequence ID" value="WEG71657.1"/>
    <property type="molecule type" value="Genomic_DNA"/>
</dbReference>
<proteinExistence type="predicted"/>
<organism evidence="4">
    <name type="scientific">Mastomys natalensis cytomegalovirus 2</name>
    <dbReference type="NCBI Taxonomy" id="2973540"/>
    <lineage>
        <taxon>Viruses</taxon>
        <taxon>Duplodnaviria</taxon>
        <taxon>Heunggongvirae</taxon>
        <taxon>Peploviricota</taxon>
        <taxon>Herviviricetes</taxon>
        <taxon>Herpesvirales</taxon>
        <taxon>Orthoherpesviridae</taxon>
        <taxon>Betaherpesvirinae</taxon>
        <taxon>Muromegalovirus</taxon>
    </lineage>
</organism>
<dbReference type="EMBL" id="OP429139">
    <property type="protein sequence ID" value="WEG71378.1"/>
    <property type="molecule type" value="Genomic_DNA"/>
</dbReference>
<dbReference type="EMBL" id="OP429126">
    <property type="protein sequence ID" value="WEG69566.1"/>
    <property type="molecule type" value="Genomic_DNA"/>
</dbReference>
<evidence type="ECO:0000313" key="4">
    <source>
        <dbReference type="EMBL" id="WEG69566.1"/>
    </source>
</evidence>
<evidence type="ECO:0000313" key="3">
    <source>
        <dbReference type="EMBL" id="WEG69428.1"/>
    </source>
</evidence>
<name>A0A9Y1N6B7_9BETA</name>
<protein>
    <submittedName>
        <fullName evidence="4">Membrane protein m161</fullName>
    </submittedName>
</protein>
<keyword evidence="1" id="KW-0812">Transmembrane</keyword>
<keyword evidence="1" id="KW-0472">Membrane</keyword>
<reference evidence="4" key="1">
    <citation type="submission" date="2022-09" db="EMBL/GenBank/DDBJ databases">
        <authorList>
            <person name="Vucak M."/>
            <person name="Davison A.J."/>
        </authorList>
    </citation>
    <scope>NUCLEOTIDE SEQUENCE</scope>
    <source>
        <strain evidence="2">Mnat19</strain>
        <strain evidence="4">Mnat2</strain>
        <strain evidence="3">Mnat29</strain>
        <strain evidence="5">Mnat33</strain>
    </source>
</reference>
<dbReference type="EMBL" id="OP429124">
    <property type="protein sequence ID" value="WEG69289.1"/>
    <property type="molecule type" value="Genomic_DNA"/>
</dbReference>
<evidence type="ECO:0000313" key="2">
    <source>
        <dbReference type="EMBL" id="WEG69289.1"/>
    </source>
</evidence>
<feature type="transmembrane region" description="Helical" evidence="1">
    <location>
        <begin position="170"/>
        <end position="195"/>
    </location>
</feature>
<dbReference type="EMBL" id="OP429125">
    <property type="protein sequence ID" value="WEG69428.1"/>
    <property type="molecule type" value="Genomic_DNA"/>
</dbReference>
<sequence length="247" mass="26802">MLLISVIALTVTIASGTVPTTSDAYTCERLLDMQLRCRRWDPMHYPGTRNTVDIYIMSVPGTGREVAVSCDCVFSHNKGYTISWYSGSEWIASVDGTAGAAVINTSAVADDWAERVYVRGTLLFVTQVNSTRDRCIRCVCRSGNYRAGSPIKCLGSDAECCVNRARGRSWGVSAAVICAAIVFSMTISGLVLVYVRKRAASPTLGHERLISADGINTDEDTERGVDNHGAAVVVLEHDDDRVEPLDD</sequence>
<keyword evidence="1" id="KW-1133">Transmembrane helix</keyword>
<reference evidence="4" key="2">
    <citation type="submission" date="2023-06" db="EMBL/GenBank/DDBJ databases">
        <title>Isolation and genome sequencing of cytomegaloviruses from Natal multimammate mice (Mastomys natalensis).</title>
        <authorList>
            <person name="Jarvis M.A."/>
            <person name="Davison A.J."/>
        </authorList>
    </citation>
    <scope>NUCLEOTIDE SEQUENCE</scope>
    <source>
        <strain evidence="2">Mnat19</strain>
        <strain evidence="4">Mnat2</strain>
        <strain evidence="3">Mnat29</strain>
        <strain evidence="5">Mnat33</strain>
    </source>
</reference>
<accession>A0A9Y1N6B7</accession>
<evidence type="ECO:0000256" key="1">
    <source>
        <dbReference type="SAM" id="Phobius"/>
    </source>
</evidence>
<evidence type="ECO:0000313" key="5">
    <source>
        <dbReference type="EMBL" id="WEG69704.1"/>
    </source>
</evidence>
<gene>
    <name evidence="4" type="primary">m161</name>
</gene>
<dbReference type="EMBL" id="OP429127">
    <property type="protein sequence ID" value="WEG69704.1"/>
    <property type="molecule type" value="Genomic_DNA"/>
</dbReference>